<dbReference type="Proteomes" id="UP001165083">
    <property type="component" value="Unassembled WGS sequence"/>
</dbReference>
<sequence>MLISKRTRTGWTHYLMLIDLDDYQTYKVRTCSGGYHCYFKYDERFKTFANVLPGVDVRNDNVCVFAGERYVVVNDVELADMPEELYEALHRVLQTYISKSYGKDRNSDNHQR</sequence>
<dbReference type="EMBL" id="BSXW01001646">
    <property type="protein sequence ID" value="GMF38217.1"/>
    <property type="molecule type" value="Genomic_DNA"/>
</dbReference>
<dbReference type="OrthoDB" id="214717at2759"/>
<keyword evidence="2" id="KW-1185">Reference proteome</keyword>
<accession>A0A9W6XGP8</accession>
<organism evidence="1 2">
    <name type="scientific">Phytophthora lilii</name>
    <dbReference type="NCBI Taxonomy" id="2077276"/>
    <lineage>
        <taxon>Eukaryota</taxon>
        <taxon>Sar</taxon>
        <taxon>Stramenopiles</taxon>
        <taxon>Oomycota</taxon>
        <taxon>Peronosporomycetes</taxon>
        <taxon>Peronosporales</taxon>
        <taxon>Peronosporaceae</taxon>
        <taxon>Phytophthora</taxon>
    </lineage>
</organism>
<name>A0A9W6XGP8_9STRA</name>
<dbReference type="SUPFAM" id="SSF56747">
    <property type="entry name" value="Prim-pol domain"/>
    <property type="match status" value="1"/>
</dbReference>
<evidence type="ECO:0000313" key="1">
    <source>
        <dbReference type="EMBL" id="GMF38217.1"/>
    </source>
</evidence>
<evidence type="ECO:0000313" key="2">
    <source>
        <dbReference type="Proteomes" id="UP001165083"/>
    </source>
</evidence>
<protein>
    <submittedName>
        <fullName evidence="1">Unnamed protein product</fullName>
    </submittedName>
</protein>
<dbReference type="AlphaFoldDB" id="A0A9W6XGP8"/>
<reference evidence="1" key="1">
    <citation type="submission" date="2023-04" db="EMBL/GenBank/DDBJ databases">
        <title>Phytophthora lilii NBRC 32176.</title>
        <authorList>
            <person name="Ichikawa N."/>
            <person name="Sato H."/>
            <person name="Tonouchi N."/>
        </authorList>
    </citation>
    <scope>NUCLEOTIDE SEQUENCE</scope>
    <source>
        <strain evidence="1">NBRC 32176</strain>
    </source>
</reference>
<gene>
    <name evidence="1" type="ORF">Plil01_001600300</name>
</gene>
<proteinExistence type="predicted"/>
<comment type="caution">
    <text evidence="1">The sequence shown here is derived from an EMBL/GenBank/DDBJ whole genome shotgun (WGS) entry which is preliminary data.</text>
</comment>